<dbReference type="AlphaFoldDB" id="A0A974HJY5"/>
<gene>
    <name evidence="1" type="ORF">XELAEV_18027067mg</name>
</gene>
<protein>
    <submittedName>
        <fullName evidence="1">Uncharacterized protein</fullName>
    </submittedName>
</protein>
<name>A0A974HJY5_XENLA</name>
<proteinExistence type="predicted"/>
<accession>A0A974HJY5</accession>
<evidence type="ECO:0000313" key="1">
    <source>
        <dbReference type="EMBL" id="OCT80251.1"/>
    </source>
</evidence>
<dbReference type="EMBL" id="CM004474">
    <property type="protein sequence ID" value="OCT80251.1"/>
    <property type="molecule type" value="Genomic_DNA"/>
</dbReference>
<reference evidence="2" key="1">
    <citation type="journal article" date="2016" name="Nature">
        <title>Genome evolution in the allotetraploid frog Xenopus laevis.</title>
        <authorList>
            <person name="Session A.M."/>
            <person name="Uno Y."/>
            <person name="Kwon T."/>
            <person name="Chapman J.A."/>
            <person name="Toyoda A."/>
            <person name="Takahashi S."/>
            <person name="Fukui A."/>
            <person name="Hikosaka A."/>
            <person name="Suzuki A."/>
            <person name="Kondo M."/>
            <person name="van Heeringen S.J."/>
            <person name="Quigley I."/>
            <person name="Heinz S."/>
            <person name="Ogino H."/>
            <person name="Ochi H."/>
            <person name="Hellsten U."/>
            <person name="Lyons J.B."/>
            <person name="Simakov O."/>
            <person name="Putnam N."/>
            <person name="Stites J."/>
            <person name="Kuroki Y."/>
            <person name="Tanaka T."/>
            <person name="Michiue T."/>
            <person name="Watanabe M."/>
            <person name="Bogdanovic O."/>
            <person name="Lister R."/>
            <person name="Georgiou G."/>
            <person name="Paranjpe S.S."/>
            <person name="van Kruijsbergen I."/>
            <person name="Shu S."/>
            <person name="Carlson J."/>
            <person name="Kinoshita T."/>
            <person name="Ohta Y."/>
            <person name="Mawaribuchi S."/>
            <person name="Jenkins J."/>
            <person name="Grimwood J."/>
            <person name="Schmutz J."/>
            <person name="Mitros T."/>
            <person name="Mozaffari S.V."/>
            <person name="Suzuki Y."/>
            <person name="Haramoto Y."/>
            <person name="Yamamoto T.S."/>
            <person name="Takagi C."/>
            <person name="Heald R."/>
            <person name="Miller K."/>
            <person name="Haudenschild C."/>
            <person name="Kitzman J."/>
            <person name="Nakayama T."/>
            <person name="Izutsu Y."/>
            <person name="Robert J."/>
            <person name="Fortriede J."/>
            <person name="Burns K."/>
            <person name="Lotay V."/>
            <person name="Karimi K."/>
            <person name="Yasuoka Y."/>
            <person name="Dichmann D.S."/>
            <person name="Flajnik M.F."/>
            <person name="Houston D.W."/>
            <person name="Shendure J."/>
            <person name="DuPasquier L."/>
            <person name="Vize P.D."/>
            <person name="Zorn A.M."/>
            <person name="Ito M."/>
            <person name="Marcotte E.M."/>
            <person name="Wallingford J.B."/>
            <person name="Ito Y."/>
            <person name="Asashima M."/>
            <person name="Ueno N."/>
            <person name="Matsuda Y."/>
            <person name="Veenstra G.J."/>
            <person name="Fujiyama A."/>
            <person name="Harland R.M."/>
            <person name="Taira M."/>
            <person name="Rokhsar D.S."/>
        </authorList>
    </citation>
    <scope>NUCLEOTIDE SEQUENCE [LARGE SCALE GENOMIC DNA]</scope>
    <source>
        <strain evidence="2">J</strain>
    </source>
</reference>
<organism evidence="1 2">
    <name type="scientific">Xenopus laevis</name>
    <name type="common">African clawed frog</name>
    <dbReference type="NCBI Taxonomy" id="8355"/>
    <lineage>
        <taxon>Eukaryota</taxon>
        <taxon>Metazoa</taxon>
        <taxon>Chordata</taxon>
        <taxon>Craniata</taxon>
        <taxon>Vertebrata</taxon>
        <taxon>Euteleostomi</taxon>
        <taxon>Amphibia</taxon>
        <taxon>Batrachia</taxon>
        <taxon>Anura</taxon>
        <taxon>Pipoidea</taxon>
        <taxon>Pipidae</taxon>
        <taxon>Xenopodinae</taxon>
        <taxon>Xenopus</taxon>
        <taxon>Xenopus</taxon>
    </lineage>
</organism>
<evidence type="ECO:0000313" key="2">
    <source>
        <dbReference type="Proteomes" id="UP000694892"/>
    </source>
</evidence>
<dbReference type="Proteomes" id="UP000694892">
    <property type="component" value="Chromosome 5L"/>
</dbReference>
<sequence>MSHCMLCIYLRFGIKLTKKYRLHALQCILKKGDQHAPDSSPHRTYGSRVMNQAIEGLLQWITERLGERHTRVRAASDDRGGEAQLMEWLHLRIAKVCGRKLREIGGGGRLRETDTEVGEGCCM</sequence>